<evidence type="ECO:0000256" key="1">
    <source>
        <dbReference type="SAM" id="Phobius"/>
    </source>
</evidence>
<organism evidence="2 3">
    <name type="scientific">Monopterus albus</name>
    <name type="common">Swamp eel</name>
    <dbReference type="NCBI Taxonomy" id="43700"/>
    <lineage>
        <taxon>Eukaryota</taxon>
        <taxon>Metazoa</taxon>
        <taxon>Chordata</taxon>
        <taxon>Craniata</taxon>
        <taxon>Vertebrata</taxon>
        <taxon>Euteleostomi</taxon>
        <taxon>Actinopterygii</taxon>
        <taxon>Neopterygii</taxon>
        <taxon>Teleostei</taxon>
        <taxon>Neoteleostei</taxon>
        <taxon>Acanthomorphata</taxon>
        <taxon>Anabantaria</taxon>
        <taxon>Synbranchiformes</taxon>
        <taxon>Synbranchidae</taxon>
        <taxon>Monopterus</taxon>
    </lineage>
</organism>
<dbReference type="Ensembl" id="ENSMALT00000008104.1">
    <property type="protein sequence ID" value="ENSMALP00000007936.1"/>
    <property type="gene ID" value="ENSMALG00000005637.1"/>
</dbReference>
<accession>A0A3Q3QA73</accession>
<keyword evidence="1" id="KW-0472">Membrane</keyword>
<keyword evidence="3" id="KW-1185">Reference proteome</keyword>
<evidence type="ECO:0000313" key="3">
    <source>
        <dbReference type="Proteomes" id="UP000261600"/>
    </source>
</evidence>
<reference evidence="2" key="2">
    <citation type="submission" date="2025-09" db="UniProtKB">
        <authorList>
            <consortium name="Ensembl"/>
        </authorList>
    </citation>
    <scope>IDENTIFICATION</scope>
</reference>
<sequence length="237" mass="25273">MPGANASHLTQTTVGFARELLCVPALLTGPVHLIRDGASIQLHLHEVSLFLKLNITQYGLIKKTNLCVGNDADDLAVLLHGSEVLLQLFLALFILPFLAIFGESLLLGLVPEFLVETTLALITDVLSKDGLEGTQAAGGANITHNSHHNHGRSLHNGHSLHHFLLVHLSGSVDLTDDVRHASLVAQEGSQVYGLAGVILGKALGLTAVTSTPLAGQETQRSVARSRKFTVGLWRKSC</sequence>
<evidence type="ECO:0000313" key="2">
    <source>
        <dbReference type="Ensembl" id="ENSMALP00000007936.1"/>
    </source>
</evidence>
<reference evidence="2" key="1">
    <citation type="submission" date="2025-08" db="UniProtKB">
        <authorList>
            <consortium name="Ensembl"/>
        </authorList>
    </citation>
    <scope>IDENTIFICATION</scope>
</reference>
<dbReference type="Proteomes" id="UP000261600">
    <property type="component" value="Unplaced"/>
</dbReference>
<protein>
    <submittedName>
        <fullName evidence="2">Uncharacterized protein</fullName>
    </submittedName>
</protein>
<keyword evidence="1" id="KW-1133">Transmembrane helix</keyword>
<proteinExistence type="predicted"/>
<feature type="transmembrane region" description="Helical" evidence="1">
    <location>
        <begin position="84"/>
        <end position="110"/>
    </location>
</feature>
<dbReference type="AlphaFoldDB" id="A0A3Q3QA73"/>
<name>A0A3Q3QA73_MONAL</name>
<keyword evidence="1" id="KW-0812">Transmembrane</keyword>